<evidence type="ECO:0000256" key="5">
    <source>
        <dbReference type="ARBA" id="ARBA00023136"/>
    </source>
</evidence>
<reference evidence="8 9" key="1">
    <citation type="submission" date="2019-09" db="EMBL/GenBank/DDBJ databases">
        <title>Flavobacterium sp. nov., isolated from glacier ice.</title>
        <authorList>
            <person name="Liu Q."/>
        </authorList>
    </citation>
    <scope>NUCLEOTIDE SEQUENCE [LARGE SCALE GENOMIC DNA]</scope>
    <source>
        <strain evidence="8 9">NBRC 112527</strain>
    </source>
</reference>
<keyword evidence="4" id="KW-0238">DNA-binding</keyword>
<dbReference type="OrthoDB" id="1357763at2"/>
<dbReference type="SUPFAM" id="SSF47413">
    <property type="entry name" value="lambda repressor-like DNA-binding domains"/>
    <property type="match status" value="1"/>
</dbReference>
<evidence type="ECO:0000256" key="3">
    <source>
        <dbReference type="ARBA" id="ARBA00022989"/>
    </source>
</evidence>
<dbReference type="InterPro" id="IPR019109">
    <property type="entry name" value="MamF_MmsF"/>
</dbReference>
<dbReference type="PANTHER" id="PTHR46797:SF1">
    <property type="entry name" value="METHYLPHOSPHONATE SYNTHASE"/>
    <property type="match status" value="1"/>
</dbReference>
<evidence type="ECO:0000313" key="8">
    <source>
        <dbReference type="EMBL" id="KAB1157073.1"/>
    </source>
</evidence>
<dbReference type="PROSITE" id="PS50943">
    <property type="entry name" value="HTH_CROC1"/>
    <property type="match status" value="1"/>
</dbReference>
<comment type="caution">
    <text evidence="8">The sequence shown here is derived from an EMBL/GenBank/DDBJ whole genome shotgun (WGS) entry which is preliminary data.</text>
</comment>
<dbReference type="SMART" id="SM00530">
    <property type="entry name" value="HTH_XRE"/>
    <property type="match status" value="1"/>
</dbReference>
<dbReference type="GO" id="GO:0005829">
    <property type="term" value="C:cytosol"/>
    <property type="evidence" value="ECO:0007669"/>
    <property type="project" value="TreeGrafter"/>
</dbReference>
<dbReference type="InterPro" id="IPR010982">
    <property type="entry name" value="Lambda_DNA-bd_dom_sf"/>
</dbReference>
<dbReference type="CDD" id="cd00093">
    <property type="entry name" value="HTH_XRE"/>
    <property type="match status" value="1"/>
</dbReference>
<keyword evidence="9" id="KW-1185">Reference proteome</keyword>
<dbReference type="InterPro" id="IPR001387">
    <property type="entry name" value="Cro/C1-type_HTH"/>
</dbReference>
<dbReference type="GO" id="GO:0003677">
    <property type="term" value="F:DNA binding"/>
    <property type="evidence" value="ECO:0007669"/>
    <property type="project" value="UniProtKB-KW"/>
</dbReference>
<evidence type="ECO:0000313" key="9">
    <source>
        <dbReference type="Proteomes" id="UP000490922"/>
    </source>
</evidence>
<dbReference type="AlphaFoldDB" id="A0A7J5AHU1"/>
<dbReference type="EMBL" id="WAEM01000002">
    <property type="protein sequence ID" value="KAB1157073.1"/>
    <property type="molecule type" value="Genomic_DNA"/>
</dbReference>
<dbReference type="Proteomes" id="UP000490922">
    <property type="component" value="Unassembled WGS sequence"/>
</dbReference>
<protein>
    <submittedName>
        <fullName evidence="8">Helix-turn-helix domain-containing protein</fullName>
    </submittedName>
</protein>
<keyword evidence="5 6" id="KW-0472">Membrane</keyword>
<dbReference type="Pfam" id="PF09685">
    <property type="entry name" value="MamF_MmsF"/>
    <property type="match status" value="1"/>
</dbReference>
<feature type="domain" description="HTH cro/C1-type" evidence="7">
    <location>
        <begin position="8"/>
        <end position="62"/>
    </location>
</feature>
<dbReference type="Gene3D" id="1.10.260.40">
    <property type="entry name" value="lambda repressor-like DNA-binding domains"/>
    <property type="match status" value="1"/>
</dbReference>
<keyword evidence="3 6" id="KW-1133">Transmembrane helix</keyword>
<evidence type="ECO:0000256" key="4">
    <source>
        <dbReference type="ARBA" id="ARBA00023125"/>
    </source>
</evidence>
<proteinExistence type="predicted"/>
<feature type="transmembrane region" description="Helical" evidence="6">
    <location>
        <begin position="121"/>
        <end position="139"/>
    </location>
</feature>
<dbReference type="Pfam" id="PF01381">
    <property type="entry name" value="HTH_3"/>
    <property type="match status" value="1"/>
</dbReference>
<evidence type="ECO:0000256" key="2">
    <source>
        <dbReference type="ARBA" id="ARBA00022692"/>
    </source>
</evidence>
<sequence>METIGAKISKVRKQKGMSQEVLSDLAKINLRTLQRIEKEENEPRGNTLQQICEALKINIEELIDYREKEDKTYLIFFHLSIISNIIIPLGNIILPLILWLNKRDSIIEVNNQGKNILNFQILFSLFNNLILIIGVVGKIQHLYILSYFILIYFLLLLFNISYSIYVANRIKKNDIINFYPNPIKFLRQTK</sequence>
<evidence type="ECO:0000259" key="7">
    <source>
        <dbReference type="PROSITE" id="PS50943"/>
    </source>
</evidence>
<accession>A0A7J5AHU1</accession>
<organism evidence="8 9">
    <name type="scientific">Flavobacterium luteum</name>
    <dbReference type="NCBI Taxonomy" id="2026654"/>
    <lineage>
        <taxon>Bacteria</taxon>
        <taxon>Pseudomonadati</taxon>
        <taxon>Bacteroidota</taxon>
        <taxon>Flavobacteriia</taxon>
        <taxon>Flavobacteriales</taxon>
        <taxon>Flavobacteriaceae</taxon>
        <taxon>Flavobacterium</taxon>
    </lineage>
</organism>
<comment type="subcellular location">
    <subcellularLocation>
        <location evidence="1">Membrane</location>
        <topology evidence="1">Multi-pass membrane protein</topology>
    </subcellularLocation>
</comment>
<dbReference type="RefSeq" id="WP_151107067.1">
    <property type="nucleotide sequence ID" value="NZ_WAEM01000002.1"/>
</dbReference>
<gene>
    <name evidence="8" type="ORF">F6464_06935</name>
</gene>
<evidence type="ECO:0000256" key="1">
    <source>
        <dbReference type="ARBA" id="ARBA00004141"/>
    </source>
</evidence>
<dbReference type="GO" id="GO:0003700">
    <property type="term" value="F:DNA-binding transcription factor activity"/>
    <property type="evidence" value="ECO:0007669"/>
    <property type="project" value="TreeGrafter"/>
</dbReference>
<name>A0A7J5AHU1_9FLAO</name>
<feature type="transmembrane region" description="Helical" evidence="6">
    <location>
        <begin position="145"/>
        <end position="167"/>
    </location>
</feature>
<evidence type="ECO:0000256" key="6">
    <source>
        <dbReference type="SAM" id="Phobius"/>
    </source>
</evidence>
<feature type="transmembrane region" description="Helical" evidence="6">
    <location>
        <begin position="75"/>
        <end position="100"/>
    </location>
</feature>
<keyword evidence="2 6" id="KW-0812">Transmembrane</keyword>
<dbReference type="PANTHER" id="PTHR46797">
    <property type="entry name" value="HTH-TYPE TRANSCRIPTIONAL REGULATOR"/>
    <property type="match status" value="1"/>
</dbReference>
<dbReference type="InterPro" id="IPR050807">
    <property type="entry name" value="TransReg_Diox_bact_type"/>
</dbReference>